<accession>A0A380MW40</accession>
<name>A0A380MW40_9GAMM</name>
<dbReference type="Proteomes" id="UP000254601">
    <property type="component" value="Unassembled WGS sequence"/>
</dbReference>
<evidence type="ECO:0000313" key="1">
    <source>
        <dbReference type="EMBL" id="SUO96266.1"/>
    </source>
</evidence>
<reference evidence="1 2" key="1">
    <citation type="submission" date="2018-06" db="EMBL/GenBank/DDBJ databases">
        <authorList>
            <consortium name="Pathogen Informatics"/>
            <person name="Doyle S."/>
        </authorList>
    </citation>
    <scope>NUCLEOTIDE SEQUENCE [LARGE SCALE GENOMIC DNA]</scope>
    <source>
        <strain evidence="1 2">NCTC13337</strain>
    </source>
</reference>
<organism evidence="1 2">
    <name type="scientific">Suttonella ornithocola</name>
    <dbReference type="NCBI Taxonomy" id="279832"/>
    <lineage>
        <taxon>Bacteria</taxon>
        <taxon>Pseudomonadati</taxon>
        <taxon>Pseudomonadota</taxon>
        <taxon>Gammaproteobacteria</taxon>
        <taxon>Cardiobacteriales</taxon>
        <taxon>Cardiobacteriaceae</taxon>
        <taxon>Suttonella</taxon>
    </lineage>
</organism>
<keyword evidence="2" id="KW-1185">Reference proteome</keyword>
<protein>
    <submittedName>
        <fullName evidence="1">Uncharacterized protein</fullName>
    </submittedName>
</protein>
<evidence type="ECO:0000313" key="2">
    <source>
        <dbReference type="Proteomes" id="UP000254601"/>
    </source>
</evidence>
<gene>
    <name evidence="1" type="ORF">NCTC13337_01777</name>
</gene>
<dbReference type="EMBL" id="UHIC01000001">
    <property type="protein sequence ID" value="SUO96266.1"/>
    <property type="molecule type" value="Genomic_DNA"/>
</dbReference>
<sequence length="70" mass="8232">MKMNNSYSGILWMLLTALSVPIDKGIAYIGIEKDLENLFRFVNALEIYQYSWVEPIKISFLIFRKIFLVL</sequence>
<proteinExistence type="predicted"/>
<dbReference type="AlphaFoldDB" id="A0A380MW40"/>